<accession>A0A918PAC3</accession>
<gene>
    <name evidence="3" type="ORF">GCM10011614_06960</name>
</gene>
<name>A0A918PAC3_9SPHN</name>
<proteinExistence type="inferred from homology"/>
<evidence type="ECO:0000256" key="1">
    <source>
        <dbReference type="ARBA" id="ARBA00009600"/>
    </source>
</evidence>
<comment type="caution">
    <text evidence="3">The sequence shown here is derived from an EMBL/GenBank/DDBJ whole genome shotgun (WGS) entry which is preliminary data.</text>
</comment>
<evidence type="ECO:0000256" key="2">
    <source>
        <dbReference type="HAMAP-Rule" id="MF_00758"/>
    </source>
</evidence>
<organism evidence="3 4">
    <name type="scientific">Novosphingobium colocasiae</name>
    <dbReference type="NCBI Taxonomy" id="1256513"/>
    <lineage>
        <taxon>Bacteria</taxon>
        <taxon>Pseudomonadati</taxon>
        <taxon>Pseudomonadota</taxon>
        <taxon>Alphaproteobacteria</taxon>
        <taxon>Sphingomonadales</taxon>
        <taxon>Sphingomonadaceae</taxon>
        <taxon>Novosphingobium</taxon>
    </lineage>
</organism>
<protein>
    <recommendedName>
        <fullName evidence="2">UPF0301 protein GCM10011614_06960</fullName>
    </recommendedName>
</protein>
<evidence type="ECO:0000313" key="4">
    <source>
        <dbReference type="Proteomes" id="UP000648075"/>
    </source>
</evidence>
<dbReference type="EMBL" id="BMZA01000001">
    <property type="protein sequence ID" value="GGY94538.1"/>
    <property type="molecule type" value="Genomic_DNA"/>
</dbReference>
<reference evidence="3" key="1">
    <citation type="journal article" date="2014" name="Int. J. Syst. Evol. Microbiol.">
        <title>Complete genome sequence of Corynebacterium casei LMG S-19264T (=DSM 44701T), isolated from a smear-ripened cheese.</title>
        <authorList>
            <consortium name="US DOE Joint Genome Institute (JGI-PGF)"/>
            <person name="Walter F."/>
            <person name="Albersmeier A."/>
            <person name="Kalinowski J."/>
            <person name="Ruckert C."/>
        </authorList>
    </citation>
    <scope>NUCLEOTIDE SEQUENCE</scope>
    <source>
        <strain evidence="3">KCTC 32255</strain>
    </source>
</reference>
<dbReference type="Pfam" id="PF02622">
    <property type="entry name" value="DUF179"/>
    <property type="match status" value="1"/>
</dbReference>
<keyword evidence="4" id="KW-1185">Reference proteome</keyword>
<dbReference type="Gene3D" id="3.40.1740.10">
    <property type="entry name" value="VC0467-like"/>
    <property type="match status" value="1"/>
</dbReference>
<dbReference type="HAMAP" id="MF_00758">
    <property type="entry name" value="UPF0301"/>
    <property type="match status" value="1"/>
</dbReference>
<evidence type="ECO:0000313" key="3">
    <source>
        <dbReference type="EMBL" id="GGY94538.1"/>
    </source>
</evidence>
<reference evidence="3" key="2">
    <citation type="submission" date="2020-09" db="EMBL/GenBank/DDBJ databases">
        <authorList>
            <person name="Sun Q."/>
            <person name="Kim S."/>
        </authorList>
    </citation>
    <scope>NUCLEOTIDE SEQUENCE</scope>
    <source>
        <strain evidence="3">KCTC 32255</strain>
    </source>
</reference>
<dbReference type="SUPFAM" id="SSF143456">
    <property type="entry name" value="VC0467-like"/>
    <property type="match status" value="1"/>
</dbReference>
<dbReference type="InterPro" id="IPR003774">
    <property type="entry name" value="AlgH-like"/>
</dbReference>
<sequence>MAKFNYVTDAQYLSGRLLLAMPGMFDPRFDHSVNALCIHDENGAFGLNLGRTRSDVTFHAVLAEMGIDPGQAPDCAVLDGGPVEQGRGFVLHSTDWDGPGTIPVPAIGALSTTSEVLRAIAAGEGPRQWLMALGYAGWGAGQLEDEMRQHGWYAAEGRAAVVFDTATEARWLAAWAAEGIDPAALSPDIGRA</sequence>
<comment type="similarity">
    <text evidence="1 2">Belongs to the UPF0301 (AlgH) family.</text>
</comment>
<dbReference type="PANTHER" id="PTHR30327:SF1">
    <property type="entry name" value="UPF0301 PROTEIN YQGE"/>
    <property type="match status" value="1"/>
</dbReference>
<dbReference type="Proteomes" id="UP000648075">
    <property type="component" value="Unassembled WGS sequence"/>
</dbReference>
<dbReference type="PANTHER" id="PTHR30327">
    <property type="entry name" value="UNCHARACTERIZED PROTEIN YQGE"/>
    <property type="match status" value="1"/>
</dbReference>
<dbReference type="AlphaFoldDB" id="A0A918PAC3"/>
<dbReference type="GO" id="GO:0005829">
    <property type="term" value="C:cytosol"/>
    <property type="evidence" value="ECO:0007669"/>
    <property type="project" value="TreeGrafter"/>
</dbReference>